<comment type="caution">
    <text evidence="1">The sequence shown here is derived from an EMBL/GenBank/DDBJ whole genome shotgun (WGS) entry which is preliminary data.</text>
</comment>
<dbReference type="Proteomes" id="UP000018554">
    <property type="component" value="Unassembled WGS sequence"/>
</dbReference>
<dbReference type="SUPFAM" id="SSF56300">
    <property type="entry name" value="Metallo-dependent phosphatases"/>
    <property type="match status" value="1"/>
</dbReference>
<dbReference type="PATRIC" id="fig|1073362.3.peg.1536"/>
<dbReference type="AlphaFoldDB" id="V7IC50"/>
<sequence length="74" mass="8073">PPNAACTAPQFAESPLNPYFVNDVDLTGFAYWFAGHTHTAMDANIQGCRVVINPLGYPDEIGRNGYRDGCLIEV</sequence>
<proteinExistence type="predicted"/>
<evidence type="ECO:0008006" key="3">
    <source>
        <dbReference type="Google" id="ProtNLM"/>
    </source>
</evidence>
<evidence type="ECO:0000313" key="2">
    <source>
        <dbReference type="Proteomes" id="UP000018554"/>
    </source>
</evidence>
<name>V7IC50_EIKCO</name>
<dbReference type="InterPro" id="IPR029052">
    <property type="entry name" value="Metallo-depent_PP-like"/>
</dbReference>
<evidence type="ECO:0000313" key="1">
    <source>
        <dbReference type="EMBL" id="ETA83433.1"/>
    </source>
</evidence>
<protein>
    <recommendedName>
        <fullName evidence="3">Calcineurin-like phosphoesterase domain-containing protein</fullName>
    </recommendedName>
</protein>
<reference evidence="1 2" key="1">
    <citation type="submission" date="2013-11" db="EMBL/GenBank/DDBJ databases">
        <title>The Genome Sequence of Eikenella corrodens CC92I.</title>
        <authorList>
            <consortium name="The Broad Institute Genomics Platform"/>
            <person name="Earl A."/>
            <person name="Allen-Vercoe E."/>
            <person name="Daigneault M."/>
            <person name="Young S.K."/>
            <person name="Zeng Q."/>
            <person name="Gargeya S."/>
            <person name="Fitzgerald M."/>
            <person name="Abouelleil A."/>
            <person name="Alvarado L."/>
            <person name="Chapman S.B."/>
            <person name="Gainer-Dewar J."/>
            <person name="Goldberg J."/>
            <person name="Griggs A."/>
            <person name="Gujja S."/>
            <person name="Hansen M."/>
            <person name="Howarth C."/>
            <person name="Imamovic A."/>
            <person name="Ireland A."/>
            <person name="Larimer J."/>
            <person name="McCowan C."/>
            <person name="Murphy C."/>
            <person name="Pearson M."/>
            <person name="Poon T.W."/>
            <person name="Priest M."/>
            <person name="Roberts A."/>
            <person name="Saif S."/>
            <person name="Shea T."/>
            <person name="Sykes S."/>
            <person name="Wortman J."/>
            <person name="Nusbaum C."/>
            <person name="Birren B."/>
        </authorList>
    </citation>
    <scope>NUCLEOTIDE SEQUENCE [LARGE SCALE GENOMIC DNA]</scope>
    <source>
        <strain evidence="1 2">CC92I</strain>
    </source>
</reference>
<accession>V7IC50</accession>
<feature type="non-terminal residue" evidence="1">
    <location>
        <position position="1"/>
    </location>
</feature>
<keyword evidence="2" id="KW-1185">Reference proteome</keyword>
<gene>
    <name evidence="1" type="ORF">HMPREF1177_01349</name>
</gene>
<dbReference type="EMBL" id="AZGQ01000006">
    <property type="protein sequence ID" value="ETA83433.1"/>
    <property type="molecule type" value="Genomic_DNA"/>
</dbReference>
<dbReference type="HOGENOM" id="CLU_2676746_0_0_4"/>
<organism evidence="1 2">
    <name type="scientific">Eikenella corrodens CC92I</name>
    <dbReference type="NCBI Taxonomy" id="1073362"/>
    <lineage>
        <taxon>Bacteria</taxon>
        <taxon>Pseudomonadati</taxon>
        <taxon>Pseudomonadota</taxon>
        <taxon>Betaproteobacteria</taxon>
        <taxon>Neisseriales</taxon>
        <taxon>Neisseriaceae</taxon>
        <taxon>Eikenella</taxon>
    </lineage>
</organism>